<reference evidence="2" key="1">
    <citation type="journal article" date="2022" name="Plant J.">
        <title>Strategies of tolerance reflected in two North American maple genomes.</title>
        <authorList>
            <person name="McEvoy S.L."/>
            <person name="Sezen U.U."/>
            <person name="Trouern-Trend A."/>
            <person name="McMahon S.M."/>
            <person name="Schaberg P.G."/>
            <person name="Yang J."/>
            <person name="Wegrzyn J.L."/>
            <person name="Swenson N.G."/>
        </authorList>
    </citation>
    <scope>NUCLEOTIDE SEQUENCE</scope>
    <source>
        <strain evidence="2">91603</strain>
    </source>
</reference>
<feature type="domain" description="RNase H type-1" evidence="1">
    <location>
        <begin position="163"/>
        <end position="279"/>
    </location>
</feature>
<evidence type="ECO:0000313" key="2">
    <source>
        <dbReference type="EMBL" id="KAI9191588.1"/>
    </source>
</evidence>
<proteinExistence type="predicted"/>
<dbReference type="EMBL" id="JAJSOW010000004">
    <property type="protein sequence ID" value="KAI9191588.1"/>
    <property type="molecule type" value="Genomic_DNA"/>
</dbReference>
<dbReference type="GO" id="GO:0004523">
    <property type="term" value="F:RNA-DNA hybrid ribonuclease activity"/>
    <property type="evidence" value="ECO:0007669"/>
    <property type="project" value="InterPro"/>
</dbReference>
<sequence>MASCACSSSDYAECGIALECRLLFWNHMPLRNVVNVVSYLPPSLLLYQMLCKAVDVWSSSVFWSLITGWKGLNCIDLLRWLISKVKMEEMEVFCIVLWAVWRDRNCFIHQKQSRAAEETLDWATNFVLEFQNTYKAFNAKTDGECCFTQVVWCPPPRGYLKLNTDVAVKPNSNFIGIGAVIRDGDGKVITALSKPFPSFFDAELGELLAVREGLLLAKTLKLSMHLVEMDARNASSAINSLTSLASSAGCIIDDIKALCKDVGVLKCQAIPRSGNDKAGMISEGYAWLITASLSNSLKAMDSEIVDSMEGVLGIRSHVPESKHLKSFNIKWKRNLHLMNPNSSVLSTTFFGLWAYDTIVGN</sequence>
<dbReference type="InterPro" id="IPR036397">
    <property type="entry name" value="RNaseH_sf"/>
</dbReference>
<protein>
    <recommendedName>
        <fullName evidence="1">RNase H type-1 domain-containing protein</fullName>
    </recommendedName>
</protein>
<accession>A0AAD5J9L4</accession>
<dbReference type="Proteomes" id="UP001064489">
    <property type="component" value="Chromosome 6"/>
</dbReference>
<dbReference type="SUPFAM" id="SSF53822">
    <property type="entry name" value="Periplasmic binding protein-like I"/>
    <property type="match status" value="1"/>
</dbReference>
<keyword evidence="3" id="KW-1185">Reference proteome</keyword>
<dbReference type="AlphaFoldDB" id="A0AAD5J9L4"/>
<organism evidence="2 3">
    <name type="scientific">Acer negundo</name>
    <name type="common">Box elder</name>
    <dbReference type="NCBI Taxonomy" id="4023"/>
    <lineage>
        <taxon>Eukaryota</taxon>
        <taxon>Viridiplantae</taxon>
        <taxon>Streptophyta</taxon>
        <taxon>Embryophyta</taxon>
        <taxon>Tracheophyta</taxon>
        <taxon>Spermatophyta</taxon>
        <taxon>Magnoliopsida</taxon>
        <taxon>eudicotyledons</taxon>
        <taxon>Gunneridae</taxon>
        <taxon>Pentapetalae</taxon>
        <taxon>rosids</taxon>
        <taxon>malvids</taxon>
        <taxon>Sapindales</taxon>
        <taxon>Sapindaceae</taxon>
        <taxon>Hippocastanoideae</taxon>
        <taxon>Acereae</taxon>
        <taxon>Acer</taxon>
    </lineage>
</organism>
<dbReference type="PANTHER" id="PTHR34836:SF7">
    <property type="entry name" value="RECEPTOR LIGAND BINDING REGION DOMAIN-CONTAINING PROTEIN"/>
    <property type="match status" value="1"/>
</dbReference>
<dbReference type="InterPro" id="IPR015683">
    <property type="entry name" value="Ionotropic_Glu_rcpt"/>
</dbReference>
<gene>
    <name evidence="2" type="ORF">LWI28_010488</name>
</gene>
<reference evidence="2" key="2">
    <citation type="submission" date="2023-02" db="EMBL/GenBank/DDBJ databases">
        <authorList>
            <person name="Swenson N.G."/>
            <person name="Wegrzyn J.L."/>
            <person name="Mcevoy S.L."/>
        </authorList>
    </citation>
    <scope>NUCLEOTIDE SEQUENCE</scope>
    <source>
        <strain evidence="2">91603</strain>
        <tissue evidence="2">Leaf</tissue>
    </source>
</reference>
<dbReference type="CDD" id="cd06222">
    <property type="entry name" value="RNase_H_like"/>
    <property type="match status" value="1"/>
</dbReference>
<dbReference type="InterPro" id="IPR028082">
    <property type="entry name" value="Peripla_BP_I"/>
</dbReference>
<dbReference type="GO" id="GO:0003676">
    <property type="term" value="F:nucleic acid binding"/>
    <property type="evidence" value="ECO:0007669"/>
    <property type="project" value="InterPro"/>
</dbReference>
<dbReference type="Gene3D" id="3.40.50.2300">
    <property type="match status" value="1"/>
</dbReference>
<dbReference type="InterPro" id="IPR044730">
    <property type="entry name" value="RNase_H-like_dom_plant"/>
</dbReference>
<dbReference type="GO" id="GO:0016020">
    <property type="term" value="C:membrane"/>
    <property type="evidence" value="ECO:0007669"/>
    <property type="project" value="UniProtKB-SubCell"/>
</dbReference>
<dbReference type="InterPro" id="IPR012337">
    <property type="entry name" value="RNaseH-like_sf"/>
</dbReference>
<evidence type="ECO:0000259" key="1">
    <source>
        <dbReference type="Pfam" id="PF13456"/>
    </source>
</evidence>
<dbReference type="InterPro" id="IPR002156">
    <property type="entry name" value="RNaseH_domain"/>
</dbReference>
<dbReference type="Pfam" id="PF13456">
    <property type="entry name" value="RVT_3"/>
    <property type="match status" value="1"/>
</dbReference>
<evidence type="ECO:0000313" key="3">
    <source>
        <dbReference type="Proteomes" id="UP001064489"/>
    </source>
</evidence>
<dbReference type="SUPFAM" id="SSF53098">
    <property type="entry name" value="Ribonuclease H-like"/>
    <property type="match status" value="1"/>
</dbReference>
<name>A0AAD5J9L4_ACENE</name>
<dbReference type="PANTHER" id="PTHR34836">
    <property type="entry name" value="OS06G0188250 PROTEIN"/>
    <property type="match status" value="1"/>
</dbReference>
<comment type="caution">
    <text evidence="2">The sequence shown here is derived from an EMBL/GenBank/DDBJ whole genome shotgun (WGS) entry which is preliminary data.</text>
</comment>
<dbReference type="Gene3D" id="3.30.420.10">
    <property type="entry name" value="Ribonuclease H-like superfamily/Ribonuclease H"/>
    <property type="match status" value="1"/>
</dbReference>